<dbReference type="CDD" id="cd00201">
    <property type="entry name" value="WW"/>
    <property type="match status" value="1"/>
</dbReference>
<dbReference type="PROSITE" id="PS51456">
    <property type="entry name" value="MYOSIN_MOTOR"/>
    <property type="match status" value="1"/>
</dbReference>
<feature type="compositionally biased region" description="Low complexity" evidence="8">
    <location>
        <begin position="1047"/>
        <end position="1057"/>
    </location>
</feature>
<keyword evidence="2 6" id="KW-0067">ATP-binding</keyword>
<dbReference type="Gene3D" id="1.10.10.820">
    <property type="match status" value="1"/>
</dbReference>
<keyword evidence="12" id="KW-1185">Reference proteome</keyword>
<name>A0A8J5XA04_DIALT</name>
<dbReference type="PRINTS" id="PR00193">
    <property type="entry name" value="MYOSINHEAVY"/>
</dbReference>
<organism evidence="11 12">
    <name type="scientific">Diacronema lutheri</name>
    <name type="common">Unicellular marine alga</name>
    <name type="synonym">Monochrysis lutheri</name>
    <dbReference type="NCBI Taxonomy" id="2081491"/>
    <lineage>
        <taxon>Eukaryota</taxon>
        <taxon>Haptista</taxon>
        <taxon>Haptophyta</taxon>
        <taxon>Pavlovophyceae</taxon>
        <taxon>Pavlovales</taxon>
        <taxon>Pavlovaceae</taxon>
        <taxon>Diacronema</taxon>
    </lineage>
</organism>
<evidence type="ECO:0000256" key="3">
    <source>
        <dbReference type="ARBA" id="ARBA00023123"/>
    </source>
</evidence>
<feature type="binding site" evidence="6">
    <location>
        <begin position="100"/>
        <end position="107"/>
    </location>
    <ligand>
        <name>ATP</name>
        <dbReference type="ChEBI" id="CHEBI:30616"/>
    </ligand>
</feature>
<dbReference type="SMART" id="SM00456">
    <property type="entry name" value="WW"/>
    <property type="match status" value="1"/>
</dbReference>
<feature type="region of interest" description="Disordered" evidence="8">
    <location>
        <begin position="1017"/>
        <end position="1058"/>
    </location>
</feature>
<gene>
    <name evidence="11" type="ORF">KFE25_009974</name>
</gene>
<feature type="domain" description="WW" evidence="9">
    <location>
        <begin position="1127"/>
        <end position="1160"/>
    </location>
</feature>
<dbReference type="GO" id="GO:0005524">
    <property type="term" value="F:ATP binding"/>
    <property type="evidence" value="ECO:0007669"/>
    <property type="project" value="UniProtKB-UniRule"/>
</dbReference>
<dbReference type="Pfam" id="PF00063">
    <property type="entry name" value="Myosin_head"/>
    <property type="match status" value="1"/>
</dbReference>
<keyword evidence="1 6" id="KW-0547">Nucleotide-binding</keyword>
<dbReference type="CDD" id="cd00124">
    <property type="entry name" value="MYSc"/>
    <property type="match status" value="1"/>
</dbReference>
<reference evidence="11" key="1">
    <citation type="submission" date="2021-05" db="EMBL/GenBank/DDBJ databases">
        <title>The genome of the haptophyte Pavlova lutheri (Diacronema luteri, Pavlovales) - a model for lipid biosynthesis in eukaryotic algae.</title>
        <authorList>
            <person name="Hulatt C.J."/>
            <person name="Posewitz M.C."/>
        </authorList>
    </citation>
    <scope>NUCLEOTIDE SEQUENCE</scope>
    <source>
        <strain evidence="11">NIVA-4/92</strain>
    </source>
</reference>
<dbReference type="Gene3D" id="1.20.120.720">
    <property type="entry name" value="Myosin VI head, motor domain, U50 subdomain"/>
    <property type="match status" value="1"/>
</dbReference>
<dbReference type="PANTHER" id="PTHR13140">
    <property type="entry name" value="MYOSIN"/>
    <property type="match status" value="1"/>
</dbReference>
<evidence type="ECO:0000313" key="11">
    <source>
        <dbReference type="EMBL" id="KAG8464606.1"/>
    </source>
</evidence>
<protein>
    <recommendedName>
        <fullName evidence="13">Myosin motor domain-containing protein</fullName>
    </recommendedName>
</protein>
<sequence length="1440" mass="153048">MNGRTLDADDLARGVAHLDDETILRMLHDRYDEKAIYSSVNRMLIAINPYEDLGLYSAAMLETYAALGGESAPPPHAYAVASAAFKGLLAGGSQSIVITGESGAGKTETAKRMMQFLAHMAGAHVGERAGAEAHGAALDAKSPAALHHHLLRTNALMEAWGNARTTMNDNSSRFGKFLSVQYDSSAKLLGAQINTYLLEKTRVVQRGAGECSFHIFYMLLLGLPPSEAGQLELMPDVQSFRYARLVDADIDPAGRDGEGWAEQLAEVRGVLTDTIGIPAADVWSTLSLLAAVLHCGNIDFAVPAKGGTSAAAALHTGAMRPLKALARLLGVDAAELCDALTTRVIRAGAEWVTKPNTTAEACGLADALAKALYARLFDRIVASINGAVGLARPGAPTGGGLAHSFIGILDIFGFEHFGTNSLEQLLINYTNEQLQSLFNGIVFSAAQAEAELEGVSTAAFGEGEVDNREVLHLFSAERTGLIATLNEECIFPKASDETFVAKLKRANARNARLVDDSSNARADHKMAFTVRHFAGDVTYAAAGFLLKNKDPFSEDIAVLLRESSEPLVAALFAPPTVEKTSARRAGTFQRLVFKGVAPQFDAQLQRLHRVLGAGSVHFVRCVKPNGDKRPRAFDDERVLTQLRCGGVMEAVRVFAAGFPDRVPFDSVCARYAPLARMAAKPASADAAAALLGALGVGANQYALGHSKVFFKSGVVAQLERRREQLLAHNALKCQAAVRGMLASRDARARLAASREAKERRHVADESALLLAEMEASSAAEREREAASTASVTAAARAAAAEAAMAIAAQAAATRAADDARLADAIASKQRAAALELELERAKAQLLTLRMAAGGVPTTATAGASTAVVTPAAAGALDEAIAAAKAAGAEAAALREQLSKAEAELAREKGTAAKLRAEAESTNLKWQTEARRANAELRRQTNLREAERRAHADKKDEMAAERDYWKGETQRRWMRDVEDREANAKPGRRSGVEKVADMARGAAAVLFGAGTSRGGDFTPVVPDGRAAGTRARRNVRHEVNPSCRTPSAPAAAAPAGARGTAGGAMLGARGGAAGARAPAGAPPRARKYLAETYGGKWDAEVLEYAEYMEIDPVDDEAIMWIAEDLREAQLPVGWVKQRDPSGGLYFFNETTHESMLKHPQDLQYRQLIDEFKLERAMTGAPPPPAASFGTMTIRSMADSLFVVPGAQTLVSARLAVPGARGGVGGAGAPASLLPEYVLHMLLVPDRSAESVPVLRGSCLQHDASTTFFPLSREPEGDDFACVVAHNCCSRSTLYVADEAAGEGEREMSALIVREPYPGAKYASVDVVLPMPRADGTAVGVPVKRRVGTLLSQYEAKHKGSLVVLCGQLRADSRALELTLSLPSRPGAASSNGAYMMHLRQPAGGADMELRYRDRVSPVQAMHVALALSRWWSMRQPARGLA</sequence>
<dbReference type="GO" id="GO:0000146">
    <property type="term" value="F:microfilament motor activity"/>
    <property type="evidence" value="ECO:0007669"/>
    <property type="project" value="TreeGrafter"/>
</dbReference>
<dbReference type="GO" id="GO:0016020">
    <property type="term" value="C:membrane"/>
    <property type="evidence" value="ECO:0007669"/>
    <property type="project" value="TreeGrafter"/>
</dbReference>
<dbReference type="PANTHER" id="PTHR13140:SF706">
    <property type="entry name" value="DILUTE CLASS UNCONVENTIONAL MYOSIN, ISOFORM C"/>
    <property type="match status" value="1"/>
</dbReference>
<evidence type="ECO:0000256" key="8">
    <source>
        <dbReference type="SAM" id="MobiDB-lite"/>
    </source>
</evidence>
<evidence type="ECO:0000259" key="9">
    <source>
        <dbReference type="PROSITE" id="PS50020"/>
    </source>
</evidence>
<keyword evidence="4 6" id="KW-0505">Motor protein</keyword>
<evidence type="ECO:0000256" key="7">
    <source>
        <dbReference type="SAM" id="Coils"/>
    </source>
</evidence>
<dbReference type="GO" id="GO:0051015">
    <property type="term" value="F:actin filament binding"/>
    <property type="evidence" value="ECO:0007669"/>
    <property type="project" value="TreeGrafter"/>
</dbReference>
<dbReference type="OrthoDB" id="6108017at2759"/>
<dbReference type="InterPro" id="IPR027417">
    <property type="entry name" value="P-loop_NTPase"/>
</dbReference>
<dbReference type="InterPro" id="IPR001609">
    <property type="entry name" value="Myosin_head_motor_dom-like"/>
</dbReference>
<dbReference type="Proteomes" id="UP000751190">
    <property type="component" value="Unassembled WGS sequence"/>
</dbReference>
<dbReference type="InterPro" id="IPR036961">
    <property type="entry name" value="Kinesin_motor_dom_sf"/>
</dbReference>
<dbReference type="GO" id="GO:0016459">
    <property type="term" value="C:myosin complex"/>
    <property type="evidence" value="ECO:0007669"/>
    <property type="project" value="UniProtKB-KW"/>
</dbReference>
<feature type="coiled-coil region" evidence="7">
    <location>
        <begin position="824"/>
        <end position="851"/>
    </location>
</feature>
<dbReference type="InterPro" id="IPR001202">
    <property type="entry name" value="WW_dom"/>
</dbReference>
<feature type="region of interest" description="Disordered" evidence="8">
    <location>
        <begin position="928"/>
        <end position="962"/>
    </location>
</feature>
<feature type="region of interest" description="Actin-binding" evidence="6">
    <location>
        <begin position="604"/>
        <end position="626"/>
    </location>
</feature>
<evidence type="ECO:0000256" key="5">
    <source>
        <dbReference type="ARBA" id="ARBA00023203"/>
    </source>
</evidence>
<comment type="caution">
    <text evidence="11">The sequence shown here is derived from an EMBL/GenBank/DDBJ whole genome shotgun (WGS) entry which is preliminary data.</text>
</comment>
<dbReference type="SUPFAM" id="SSF51045">
    <property type="entry name" value="WW domain"/>
    <property type="match status" value="1"/>
</dbReference>
<dbReference type="GO" id="GO:0005737">
    <property type="term" value="C:cytoplasm"/>
    <property type="evidence" value="ECO:0007669"/>
    <property type="project" value="TreeGrafter"/>
</dbReference>
<evidence type="ECO:0000256" key="2">
    <source>
        <dbReference type="ARBA" id="ARBA00022840"/>
    </source>
</evidence>
<evidence type="ECO:0000256" key="1">
    <source>
        <dbReference type="ARBA" id="ARBA00022741"/>
    </source>
</evidence>
<dbReference type="PROSITE" id="PS50020">
    <property type="entry name" value="WW_DOMAIN_2"/>
    <property type="match status" value="1"/>
</dbReference>
<comment type="similarity">
    <text evidence="6">Belongs to the TRAFAC class myosin-kinesin ATPase superfamily. Myosin family.</text>
</comment>
<dbReference type="SMART" id="SM00242">
    <property type="entry name" value="MYSc"/>
    <property type="match status" value="1"/>
</dbReference>
<accession>A0A8J5XA04</accession>
<dbReference type="Gene3D" id="1.20.5.4820">
    <property type="match status" value="1"/>
</dbReference>
<dbReference type="OMA" id="DEAIMWI"/>
<proteinExistence type="inferred from homology"/>
<keyword evidence="5 6" id="KW-0009">Actin-binding</keyword>
<dbReference type="InterPro" id="IPR036020">
    <property type="entry name" value="WW_dom_sf"/>
</dbReference>
<evidence type="ECO:0000256" key="6">
    <source>
        <dbReference type="PROSITE-ProRule" id="PRU00782"/>
    </source>
</evidence>
<dbReference type="PROSITE" id="PS50096">
    <property type="entry name" value="IQ"/>
    <property type="match status" value="1"/>
</dbReference>
<dbReference type="GO" id="GO:0007015">
    <property type="term" value="P:actin filament organization"/>
    <property type="evidence" value="ECO:0007669"/>
    <property type="project" value="TreeGrafter"/>
</dbReference>
<dbReference type="Gene3D" id="1.20.58.530">
    <property type="match status" value="1"/>
</dbReference>
<dbReference type="SUPFAM" id="SSF52540">
    <property type="entry name" value="P-loop containing nucleoside triphosphate hydrolases"/>
    <property type="match status" value="1"/>
</dbReference>
<evidence type="ECO:0000259" key="10">
    <source>
        <dbReference type="PROSITE" id="PS51456"/>
    </source>
</evidence>
<evidence type="ECO:0000313" key="12">
    <source>
        <dbReference type="Proteomes" id="UP000751190"/>
    </source>
</evidence>
<keyword evidence="3 6" id="KW-0518">Myosin</keyword>
<keyword evidence="7" id="KW-0175">Coiled coil</keyword>
<dbReference type="EMBL" id="JAGTXO010000012">
    <property type="protein sequence ID" value="KAG8464606.1"/>
    <property type="molecule type" value="Genomic_DNA"/>
</dbReference>
<dbReference type="Gene3D" id="3.30.1470.10">
    <property type="entry name" value="Photosystem I PsaD, reaction center subunit II"/>
    <property type="match status" value="1"/>
</dbReference>
<feature type="domain" description="Myosin motor" evidence="10">
    <location>
        <begin position="7"/>
        <end position="723"/>
    </location>
</feature>
<dbReference type="Gene3D" id="3.40.850.10">
    <property type="entry name" value="Kinesin motor domain"/>
    <property type="match status" value="1"/>
</dbReference>
<evidence type="ECO:0000256" key="4">
    <source>
        <dbReference type="ARBA" id="ARBA00023175"/>
    </source>
</evidence>
<evidence type="ECO:0008006" key="13">
    <source>
        <dbReference type="Google" id="ProtNLM"/>
    </source>
</evidence>